<reference evidence="3 4" key="1">
    <citation type="journal article" date="2019" name="Nat. Med.">
        <title>A library of human gut bacterial isolates paired with longitudinal multiomics data enables mechanistic microbiome research.</title>
        <authorList>
            <person name="Poyet M."/>
            <person name="Groussin M."/>
            <person name="Gibbons S.M."/>
            <person name="Avila-Pacheco J."/>
            <person name="Jiang X."/>
            <person name="Kearney S.M."/>
            <person name="Perrotta A.R."/>
            <person name="Berdy B."/>
            <person name="Zhao S."/>
            <person name="Lieberman T.D."/>
            <person name="Swanson P.K."/>
            <person name="Smith M."/>
            <person name="Roesemann S."/>
            <person name="Alexander J.E."/>
            <person name="Rich S.A."/>
            <person name="Livny J."/>
            <person name="Vlamakis H."/>
            <person name="Clish C."/>
            <person name="Bullock K."/>
            <person name="Deik A."/>
            <person name="Scott J."/>
            <person name="Pierce K.A."/>
            <person name="Xavier R.J."/>
            <person name="Alm E.J."/>
        </authorList>
    </citation>
    <scope>NUCLEOTIDE SEQUENCE [LARGE SCALE GENOMIC DNA]</scope>
    <source>
        <strain evidence="3 4">BIOML-A7</strain>
    </source>
</reference>
<dbReference type="SUPFAM" id="SSF53756">
    <property type="entry name" value="UDP-Glycosyltransferase/glycogen phosphorylase"/>
    <property type="match status" value="1"/>
</dbReference>
<dbReference type="Pfam" id="PF13692">
    <property type="entry name" value="Glyco_trans_1_4"/>
    <property type="match status" value="1"/>
</dbReference>
<evidence type="ECO:0000259" key="2">
    <source>
        <dbReference type="Pfam" id="PF13439"/>
    </source>
</evidence>
<keyword evidence="1 3" id="KW-0808">Transferase</keyword>
<dbReference type="AlphaFoldDB" id="A0A5M6A6A3"/>
<accession>A0A5M6A6A3</accession>
<dbReference type="PANTHER" id="PTHR46401">
    <property type="entry name" value="GLYCOSYLTRANSFERASE WBBK-RELATED"/>
    <property type="match status" value="1"/>
</dbReference>
<evidence type="ECO:0000313" key="4">
    <source>
        <dbReference type="Proteomes" id="UP000325055"/>
    </source>
</evidence>
<dbReference type="Pfam" id="PF13439">
    <property type="entry name" value="Glyco_transf_4"/>
    <property type="match status" value="1"/>
</dbReference>
<gene>
    <name evidence="3" type="ORF">F2Y86_17145</name>
</gene>
<comment type="caution">
    <text evidence="3">The sequence shown here is derived from an EMBL/GenBank/DDBJ whole genome shotgun (WGS) entry which is preliminary data.</text>
</comment>
<dbReference type="Proteomes" id="UP000325055">
    <property type="component" value="Unassembled WGS sequence"/>
</dbReference>
<feature type="domain" description="Glycosyltransferase subfamily 4-like N-terminal" evidence="2">
    <location>
        <begin position="32"/>
        <end position="198"/>
    </location>
</feature>
<dbReference type="PANTHER" id="PTHR46401:SF2">
    <property type="entry name" value="GLYCOSYLTRANSFERASE WBBK-RELATED"/>
    <property type="match status" value="1"/>
</dbReference>
<name>A0A5M6A6A3_9BACE</name>
<protein>
    <submittedName>
        <fullName evidence="3">Glycosyltransferase family 4 protein</fullName>
    </submittedName>
</protein>
<proteinExistence type="predicted"/>
<evidence type="ECO:0000313" key="3">
    <source>
        <dbReference type="EMBL" id="KAA5406716.1"/>
    </source>
</evidence>
<sequence>MKAILIITAVFPPEPIVSSKLSFDITDKLSETYEVTVLHPRSSRPYGFSFAEKASKASRYEEVTVASYVCPQSKLTGRFYESFSFGLHCRRYIERYRNRFSCIYVNSWPLFSQALIVKTAKKYKIPCIVHVQDIYPESFTNKIKSKTISCVICSMLLPVDKYILSNATHVLAISTNMKMYLEKSRNIDKKMITVVENWQDEREFIAYMDGNEAKRSDSMLSFMYLGNIGPVAGIEFLIHAFAKAQLNDARLIIAGSGSRRQSCMELAKSYQHVNIEFWDVPDGKVPEVQSQADIMLLPVKKGAAMSSIPSKLPAYMFSQKTIIASLDLKSDTARAIIESDCGLVVEAENEQAMINALQVSTQYWNSEVLNRKGKNGFDYAMKRFSKRYNLSLITEIIEKYVC</sequence>
<dbReference type="Gene3D" id="3.40.50.2000">
    <property type="entry name" value="Glycogen Phosphorylase B"/>
    <property type="match status" value="2"/>
</dbReference>
<dbReference type="GO" id="GO:0016757">
    <property type="term" value="F:glycosyltransferase activity"/>
    <property type="evidence" value="ECO:0007669"/>
    <property type="project" value="TreeGrafter"/>
</dbReference>
<dbReference type="RefSeq" id="WP_007214398.1">
    <property type="nucleotide sequence ID" value="NZ_JAFEKG010000001.1"/>
</dbReference>
<evidence type="ECO:0000256" key="1">
    <source>
        <dbReference type="ARBA" id="ARBA00022679"/>
    </source>
</evidence>
<dbReference type="GO" id="GO:0009103">
    <property type="term" value="P:lipopolysaccharide biosynthetic process"/>
    <property type="evidence" value="ECO:0007669"/>
    <property type="project" value="TreeGrafter"/>
</dbReference>
<organism evidence="3 4">
    <name type="scientific">Bacteroides cellulosilyticus</name>
    <dbReference type="NCBI Taxonomy" id="246787"/>
    <lineage>
        <taxon>Bacteria</taxon>
        <taxon>Pseudomonadati</taxon>
        <taxon>Bacteroidota</taxon>
        <taxon>Bacteroidia</taxon>
        <taxon>Bacteroidales</taxon>
        <taxon>Bacteroidaceae</taxon>
        <taxon>Bacteroides</taxon>
    </lineage>
</organism>
<dbReference type="EMBL" id="VVYW01000014">
    <property type="protein sequence ID" value="KAA5406716.1"/>
    <property type="molecule type" value="Genomic_DNA"/>
</dbReference>
<dbReference type="InterPro" id="IPR028098">
    <property type="entry name" value="Glyco_trans_4-like_N"/>
</dbReference>
<dbReference type="CDD" id="cd03794">
    <property type="entry name" value="GT4_WbuB-like"/>
    <property type="match status" value="1"/>
</dbReference>